<name>A0A1H4ABB7_9GAMM</name>
<evidence type="ECO:0000313" key="2">
    <source>
        <dbReference type="Proteomes" id="UP000198658"/>
    </source>
</evidence>
<organism evidence="1 2">
    <name type="scientific">Microbulbifer marinus</name>
    <dbReference type="NCBI Taxonomy" id="658218"/>
    <lineage>
        <taxon>Bacteria</taxon>
        <taxon>Pseudomonadati</taxon>
        <taxon>Pseudomonadota</taxon>
        <taxon>Gammaproteobacteria</taxon>
        <taxon>Cellvibrionales</taxon>
        <taxon>Microbulbiferaceae</taxon>
        <taxon>Microbulbifer</taxon>
    </lineage>
</organism>
<accession>A0A1H4ABB7</accession>
<dbReference type="EMBL" id="FNQO01000003">
    <property type="protein sequence ID" value="SEA33289.1"/>
    <property type="molecule type" value="Genomic_DNA"/>
</dbReference>
<dbReference type="AlphaFoldDB" id="A0A1H4ABB7"/>
<evidence type="ECO:0008006" key="3">
    <source>
        <dbReference type="Google" id="ProtNLM"/>
    </source>
</evidence>
<evidence type="ECO:0000313" key="1">
    <source>
        <dbReference type="EMBL" id="SEA33289.1"/>
    </source>
</evidence>
<gene>
    <name evidence="1" type="ORF">SAMN05216562_2672</name>
</gene>
<reference evidence="2" key="1">
    <citation type="submission" date="2016-10" db="EMBL/GenBank/DDBJ databases">
        <authorList>
            <person name="Varghese N."/>
            <person name="Submissions S."/>
        </authorList>
    </citation>
    <scope>NUCLEOTIDE SEQUENCE [LARGE SCALE GENOMIC DNA]</scope>
    <source>
        <strain evidence="2">CGMCC 1.10657</strain>
    </source>
</reference>
<protein>
    <recommendedName>
        <fullName evidence="3">MetA-pathway of phenol degradation</fullName>
    </recommendedName>
</protein>
<dbReference type="Proteomes" id="UP000198658">
    <property type="component" value="Unassembled WGS sequence"/>
</dbReference>
<dbReference type="STRING" id="658218.SAMN05216562_2672"/>
<sequence>MSGAGILIGALVPVPGLAQPPEMIDPSVHWAYATFFGTGWYKINDENSAYVMRVAPRRVFGDARFDQSGNREVAYTLRAPITVGVAEFDFGDISALIDSGNLKIASAGLSLDADIPLTSRFSIRPLAQASYGTVINDSDHAWSYATEIKSRYRFQSGQLDWAILADLGYVGYNADEGDSDDFVFAAAGAEFAYPLGWLSSQQSQTMLYWHVSFIDFVDEVRVRSEFDKFDSVANYWQAGAAIGKRDGPICIGFLKFDRLGLAYNYSATGELRGVKLIFRSLYEF</sequence>
<keyword evidence="2" id="KW-1185">Reference proteome</keyword>
<proteinExistence type="predicted"/>